<feature type="chain" id="PRO_5031003621" description="C-type lysozyme inhibitor domain-containing protein" evidence="1">
    <location>
        <begin position="23"/>
        <end position="129"/>
    </location>
</feature>
<reference evidence="2 3" key="1">
    <citation type="submission" date="2020-08" db="EMBL/GenBank/DDBJ databases">
        <title>Genomic Encyclopedia of Type Strains, Phase IV (KMG-IV): sequencing the most valuable type-strain genomes for metagenomic binning, comparative biology and taxonomic classification.</title>
        <authorList>
            <person name="Goeker M."/>
        </authorList>
    </citation>
    <scope>NUCLEOTIDE SEQUENCE [LARGE SCALE GENOMIC DNA]</scope>
    <source>
        <strain evidence="2 3">DSM 15867</strain>
    </source>
</reference>
<name>A0A7W7AME7_9SPHN</name>
<sequence>MSSERAKRTAVPRGRLSLLALAALGLTACGPAPDDTEGVLHNAETMPDLVGQRVVYCDDGSRADVDYLRDGLRMAVTWLPRGRTEILRARGTGDEFRNGSTRAVIAGGSIAFTRSDGKVRVCHRTKGEN</sequence>
<proteinExistence type="predicted"/>
<feature type="signal peptide" evidence="1">
    <location>
        <begin position="1"/>
        <end position="22"/>
    </location>
</feature>
<evidence type="ECO:0000256" key="1">
    <source>
        <dbReference type="SAM" id="SignalP"/>
    </source>
</evidence>
<evidence type="ECO:0008006" key="4">
    <source>
        <dbReference type="Google" id="ProtNLM"/>
    </source>
</evidence>
<dbReference type="RefSeq" id="WP_241769377.1">
    <property type="nucleotide sequence ID" value="NZ_JACHNY010000014.1"/>
</dbReference>
<evidence type="ECO:0000313" key="2">
    <source>
        <dbReference type="EMBL" id="MBB4619734.1"/>
    </source>
</evidence>
<dbReference type="PROSITE" id="PS51257">
    <property type="entry name" value="PROKAR_LIPOPROTEIN"/>
    <property type="match status" value="1"/>
</dbReference>
<evidence type="ECO:0000313" key="3">
    <source>
        <dbReference type="Proteomes" id="UP000574769"/>
    </source>
</evidence>
<keyword evidence="3" id="KW-1185">Reference proteome</keyword>
<comment type="caution">
    <text evidence="2">The sequence shown here is derived from an EMBL/GenBank/DDBJ whole genome shotgun (WGS) entry which is preliminary data.</text>
</comment>
<protein>
    <recommendedName>
        <fullName evidence="4">C-type lysozyme inhibitor domain-containing protein</fullName>
    </recommendedName>
</protein>
<keyword evidence="1" id="KW-0732">Signal</keyword>
<dbReference type="AlphaFoldDB" id="A0A7W7AME7"/>
<gene>
    <name evidence="2" type="ORF">GGQ96_003894</name>
</gene>
<dbReference type="Proteomes" id="UP000574769">
    <property type="component" value="Unassembled WGS sequence"/>
</dbReference>
<accession>A0A7W7AME7</accession>
<dbReference type="EMBL" id="JACHNY010000014">
    <property type="protein sequence ID" value="MBB4619734.1"/>
    <property type="molecule type" value="Genomic_DNA"/>
</dbReference>
<organism evidence="2 3">
    <name type="scientific">Sphingomonas abaci</name>
    <dbReference type="NCBI Taxonomy" id="237611"/>
    <lineage>
        <taxon>Bacteria</taxon>
        <taxon>Pseudomonadati</taxon>
        <taxon>Pseudomonadota</taxon>
        <taxon>Alphaproteobacteria</taxon>
        <taxon>Sphingomonadales</taxon>
        <taxon>Sphingomonadaceae</taxon>
        <taxon>Sphingomonas</taxon>
    </lineage>
</organism>